<evidence type="ECO:0000313" key="2">
    <source>
        <dbReference type="EMBL" id="KAL2734322.1"/>
    </source>
</evidence>
<reference evidence="2 3" key="1">
    <citation type="journal article" date="2024" name="Ann. Entomol. Soc. Am.">
        <title>Genomic analyses of the southern and eastern yellowjacket wasps (Hymenoptera: Vespidae) reveal evolutionary signatures of social life.</title>
        <authorList>
            <person name="Catto M.A."/>
            <person name="Caine P.B."/>
            <person name="Orr S.E."/>
            <person name="Hunt B.G."/>
            <person name="Goodisman M.A.D."/>
        </authorList>
    </citation>
    <scope>NUCLEOTIDE SEQUENCE [LARGE SCALE GENOMIC DNA]</scope>
    <source>
        <strain evidence="2">233</strain>
        <tissue evidence="2">Head and thorax</tissue>
    </source>
</reference>
<feature type="non-terminal residue" evidence="2">
    <location>
        <position position="204"/>
    </location>
</feature>
<dbReference type="AlphaFoldDB" id="A0ABD2BNG9"/>
<protein>
    <submittedName>
        <fullName evidence="2">Uncharacterized protein</fullName>
    </submittedName>
</protein>
<evidence type="ECO:0000256" key="1">
    <source>
        <dbReference type="SAM" id="MobiDB-lite"/>
    </source>
</evidence>
<sequence length="204" mass="24149">MEIVEWIRHWDVLERYLVPRRLHLYELRRKEPLYNPRWPPRRRGLLLANTRQEAPPWFTARDGMIYWDFLFHCFRSLIHLARTSLDSARADVNERGNNGELKEEEEEKKKKKKKQENKRCGLGVSGPREFLGGVYELKIRLKKGETRTDDKGRMLKIARGWKEDGGQNLWALYHFTGLAASPLAVRRAGSHDELWHSTRSTLDE</sequence>
<dbReference type="Proteomes" id="UP001607302">
    <property type="component" value="Unassembled WGS sequence"/>
</dbReference>
<proteinExistence type="predicted"/>
<dbReference type="EMBL" id="JAUDFV010000074">
    <property type="protein sequence ID" value="KAL2734322.1"/>
    <property type="molecule type" value="Genomic_DNA"/>
</dbReference>
<feature type="region of interest" description="Disordered" evidence="1">
    <location>
        <begin position="96"/>
        <end position="121"/>
    </location>
</feature>
<gene>
    <name evidence="2" type="ORF">V1478_004020</name>
</gene>
<comment type="caution">
    <text evidence="2">The sequence shown here is derived from an EMBL/GenBank/DDBJ whole genome shotgun (WGS) entry which is preliminary data.</text>
</comment>
<accession>A0ABD2BNG9</accession>
<evidence type="ECO:0000313" key="3">
    <source>
        <dbReference type="Proteomes" id="UP001607302"/>
    </source>
</evidence>
<name>A0ABD2BNG9_VESSQ</name>
<keyword evidence="3" id="KW-1185">Reference proteome</keyword>
<organism evidence="2 3">
    <name type="scientific">Vespula squamosa</name>
    <name type="common">Southern yellow jacket</name>
    <name type="synonym">Wasp</name>
    <dbReference type="NCBI Taxonomy" id="30214"/>
    <lineage>
        <taxon>Eukaryota</taxon>
        <taxon>Metazoa</taxon>
        <taxon>Ecdysozoa</taxon>
        <taxon>Arthropoda</taxon>
        <taxon>Hexapoda</taxon>
        <taxon>Insecta</taxon>
        <taxon>Pterygota</taxon>
        <taxon>Neoptera</taxon>
        <taxon>Endopterygota</taxon>
        <taxon>Hymenoptera</taxon>
        <taxon>Apocrita</taxon>
        <taxon>Aculeata</taxon>
        <taxon>Vespoidea</taxon>
        <taxon>Vespidae</taxon>
        <taxon>Vespinae</taxon>
        <taxon>Vespula</taxon>
    </lineage>
</organism>